<dbReference type="Proteomes" id="UP001140096">
    <property type="component" value="Unassembled WGS sequence"/>
</dbReference>
<sequence>FAEDEYYRRGDIFTMTPSTVAISNPTDCRAILNNPRFVKSYIYKGFDGHGPNTFSMVSPDLSRLRRRQVGPAFANGYLNDMEPTILECGITALKAKWDKQIASSPTGITTINYSKHFKLAMLDIIGALGFGQRFNCLRDDNYKVVHWVKNYNQLAIARLVFGGPESFLAKLFLRRLLKSKDEFLSFGAAAAELRRQQLRNGDMEKPKDLLQILIDAQHPDCKVPMTDSQVSDEIAILLIGGVDSTSLTLTWTLHYLLLHPEVYRKVTEEVRREFSRHHLITYAEGKSRLPYLDACIYESMRIQPATGAPMPRMVPEGGATFQGHFLPEGTMVAVNTCGVNHHQGTWSNPRKFMPERFLDNEKAKNNIMTFSAGVRICSGRVLAQYEMITILANLFKDYDFALPANSLFTPSRLDEHGNPVVMPQFQALTIGPRYPERDCRVVVSSAPEY</sequence>
<gene>
    <name evidence="1" type="ORF">H4S07_002672</name>
</gene>
<feature type="non-terminal residue" evidence="1">
    <location>
        <position position="1"/>
    </location>
</feature>
<keyword evidence="2" id="KW-1185">Reference proteome</keyword>
<accession>A0ACC1LIY4</accession>
<evidence type="ECO:0000313" key="2">
    <source>
        <dbReference type="Proteomes" id="UP001140096"/>
    </source>
</evidence>
<evidence type="ECO:0000313" key="1">
    <source>
        <dbReference type="EMBL" id="KAJ2810438.1"/>
    </source>
</evidence>
<reference evidence="1" key="1">
    <citation type="submission" date="2022-07" db="EMBL/GenBank/DDBJ databases">
        <title>Phylogenomic reconstructions and comparative analyses of Kickxellomycotina fungi.</title>
        <authorList>
            <person name="Reynolds N.K."/>
            <person name="Stajich J.E."/>
            <person name="Barry K."/>
            <person name="Grigoriev I.V."/>
            <person name="Crous P."/>
            <person name="Smith M.E."/>
        </authorList>
    </citation>
    <scope>NUCLEOTIDE SEQUENCE</scope>
    <source>
        <strain evidence="1">CBS 102833</strain>
    </source>
</reference>
<name>A0ACC1LIY4_9FUNG</name>
<proteinExistence type="predicted"/>
<comment type="caution">
    <text evidence="1">The sequence shown here is derived from an EMBL/GenBank/DDBJ whole genome shotgun (WGS) entry which is preliminary data.</text>
</comment>
<organism evidence="1 2">
    <name type="scientific">Coemansia furcata</name>
    <dbReference type="NCBI Taxonomy" id="417177"/>
    <lineage>
        <taxon>Eukaryota</taxon>
        <taxon>Fungi</taxon>
        <taxon>Fungi incertae sedis</taxon>
        <taxon>Zoopagomycota</taxon>
        <taxon>Kickxellomycotina</taxon>
        <taxon>Kickxellomycetes</taxon>
        <taxon>Kickxellales</taxon>
        <taxon>Kickxellaceae</taxon>
        <taxon>Coemansia</taxon>
    </lineage>
</organism>
<dbReference type="EMBL" id="JANBUP010000709">
    <property type="protein sequence ID" value="KAJ2810438.1"/>
    <property type="molecule type" value="Genomic_DNA"/>
</dbReference>
<protein>
    <submittedName>
        <fullName evidence="1">Uncharacterized protein</fullName>
    </submittedName>
</protein>